<dbReference type="EMBL" id="CP021744">
    <property type="protein sequence ID" value="ARZ69624.1"/>
    <property type="molecule type" value="Genomic_DNA"/>
</dbReference>
<dbReference type="Proteomes" id="UP000195755">
    <property type="component" value="Chromosome"/>
</dbReference>
<organism evidence="2 3">
    <name type="scientific">Streptomyces albireticuli</name>
    <dbReference type="NCBI Taxonomy" id="1940"/>
    <lineage>
        <taxon>Bacteria</taxon>
        <taxon>Bacillati</taxon>
        <taxon>Actinomycetota</taxon>
        <taxon>Actinomycetes</taxon>
        <taxon>Kitasatosporales</taxon>
        <taxon>Streptomycetaceae</taxon>
        <taxon>Streptomyces</taxon>
    </lineage>
</organism>
<feature type="transmembrane region" description="Helical" evidence="1">
    <location>
        <begin position="294"/>
        <end position="318"/>
    </location>
</feature>
<keyword evidence="1" id="KW-0812">Transmembrane</keyword>
<dbReference type="KEGG" id="salj:SMD11_4010"/>
<feature type="transmembrane region" description="Helical" evidence="1">
    <location>
        <begin position="76"/>
        <end position="99"/>
    </location>
</feature>
<evidence type="ECO:0000313" key="2">
    <source>
        <dbReference type="EMBL" id="ARZ69624.1"/>
    </source>
</evidence>
<dbReference type="AlphaFoldDB" id="A0A1Z2L5Q1"/>
<proteinExistence type="predicted"/>
<protein>
    <recommendedName>
        <fullName evidence="4">Transporter</fullName>
    </recommendedName>
</protein>
<evidence type="ECO:0000256" key="1">
    <source>
        <dbReference type="SAM" id="Phobius"/>
    </source>
</evidence>
<evidence type="ECO:0000313" key="3">
    <source>
        <dbReference type="Proteomes" id="UP000195755"/>
    </source>
</evidence>
<name>A0A1Z2L5Q1_9ACTN</name>
<feature type="transmembrane region" description="Helical" evidence="1">
    <location>
        <begin position="12"/>
        <end position="32"/>
    </location>
</feature>
<evidence type="ECO:0008006" key="4">
    <source>
        <dbReference type="Google" id="ProtNLM"/>
    </source>
</evidence>
<dbReference type="RefSeq" id="WP_087927709.1">
    <property type="nucleotide sequence ID" value="NZ_CP021744.1"/>
</dbReference>
<feature type="transmembrane region" description="Helical" evidence="1">
    <location>
        <begin position="195"/>
        <end position="212"/>
    </location>
</feature>
<sequence length="324" mass="35188">MKGSLWLAWRQQRTLILTGAALLLACVAWVAFQRADMMSFIDSHHFEVCKGWDAEECSGTDLDQAQRLLSDNDDGIVALGTLSAALPVIIGIFWGAPLLGRELESGTWKLALTQGVGLRRWFTARFGLAALCSVLGSAVLAALVAWWWSPISNMLDGLYWHDGYIFNATGPAAVACALFGLVAGTAAGLLIRRTLPAMGAVLGVVAGLRFLLNTFRADWIEPTARISQGDAPRENVRSAWSTGEFGFIDGAGRKHPVADACPWGEGLPDLKTCMAQKGFVGRYHKVYPSSDFWVFQWIETAVFLGLAAALFALICVVLRRRAVI</sequence>
<feature type="transmembrane region" description="Helical" evidence="1">
    <location>
        <begin position="168"/>
        <end position="190"/>
    </location>
</feature>
<accession>A0A1Z2L5Q1</accession>
<reference evidence="2 3" key="1">
    <citation type="submission" date="2017-06" db="EMBL/GenBank/DDBJ databases">
        <title>Streptomyces albireticuli Genome sequencing and assembly.</title>
        <authorList>
            <person name="Wang Y."/>
            <person name="Du B."/>
            <person name="Ding Y."/>
            <person name="Liu H."/>
            <person name="Hou Q."/>
            <person name="Liu K."/>
            <person name="Yao L."/>
            <person name="Wang C."/>
        </authorList>
    </citation>
    <scope>NUCLEOTIDE SEQUENCE [LARGE SCALE GENOMIC DNA]</scope>
    <source>
        <strain evidence="2 3">MDJK11</strain>
    </source>
</reference>
<dbReference type="OrthoDB" id="3579673at2"/>
<gene>
    <name evidence="2" type="ORF">SMD11_4010</name>
</gene>
<dbReference type="PROSITE" id="PS51257">
    <property type="entry name" value="PROKAR_LIPOPROTEIN"/>
    <property type="match status" value="1"/>
</dbReference>
<feature type="transmembrane region" description="Helical" evidence="1">
    <location>
        <begin position="126"/>
        <end position="148"/>
    </location>
</feature>
<keyword evidence="1" id="KW-0472">Membrane</keyword>
<keyword evidence="1" id="KW-1133">Transmembrane helix</keyword>